<evidence type="ECO:0000313" key="3">
    <source>
        <dbReference type="Proteomes" id="UP001081071"/>
    </source>
</evidence>
<accession>A0ABT4MKA3</accession>
<dbReference type="Proteomes" id="UP001081071">
    <property type="component" value="Unassembled WGS sequence"/>
</dbReference>
<gene>
    <name evidence="2" type="ORF">O4220_23110</name>
</gene>
<sequence>MRTTLTTALAVLAAIPLAFLTAAPATAAPGDATVAFSSAPNPDGSNTVSALFTATQPGYAPADCGFAEADPNGDVLIGGVLYADASPEAPQNSTLTVVDSDVPDGTYTVEWFCYTTTNGSNQLVDGTPGFASAFGESQMTSEPVTLTVGSAAPSCTGSVCLPTGSAFSF</sequence>
<comment type="caution">
    <text evidence="2">The sequence shown here is derived from an EMBL/GenBank/DDBJ whole genome shotgun (WGS) entry which is preliminary data.</text>
</comment>
<dbReference type="EMBL" id="JAPWIJ010000011">
    <property type="protein sequence ID" value="MCZ4521417.1"/>
    <property type="molecule type" value="Genomic_DNA"/>
</dbReference>
<protein>
    <submittedName>
        <fullName evidence="2">Uncharacterized protein</fullName>
    </submittedName>
</protein>
<keyword evidence="1" id="KW-0732">Signal</keyword>
<organism evidence="2 3">
    <name type="scientific">Rhodococcus ruber</name>
    <dbReference type="NCBI Taxonomy" id="1830"/>
    <lineage>
        <taxon>Bacteria</taxon>
        <taxon>Bacillati</taxon>
        <taxon>Actinomycetota</taxon>
        <taxon>Actinomycetes</taxon>
        <taxon>Mycobacteriales</taxon>
        <taxon>Nocardiaceae</taxon>
        <taxon>Rhodococcus</taxon>
    </lineage>
</organism>
<reference evidence="2" key="1">
    <citation type="submission" date="2022-12" db="EMBL/GenBank/DDBJ databases">
        <authorList>
            <person name="Krivoruchko A.V."/>
            <person name="Elkin A."/>
        </authorList>
    </citation>
    <scope>NUCLEOTIDE SEQUENCE</scope>
    <source>
        <strain evidence="2">IEGM 1391</strain>
    </source>
</reference>
<feature type="chain" id="PRO_5045053462" evidence="1">
    <location>
        <begin position="28"/>
        <end position="169"/>
    </location>
</feature>
<feature type="signal peptide" evidence="1">
    <location>
        <begin position="1"/>
        <end position="27"/>
    </location>
</feature>
<evidence type="ECO:0000256" key="1">
    <source>
        <dbReference type="SAM" id="SignalP"/>
    </source>
</evidence>
<evidence type="ECO:0000313" key="2">
    <source>
        <dbReference type="EMBL" id="MCZ4521417.1"/>
    </source>
</evidence>
<name>A0ABT4MKA3_9NOCA</name>
<keyword evidence="3" id="KW-1185">Reference proteome</keyword>
<dbReference type="RefSeq" id="WP_269607860.1">
    <property type="nucleotide sequence ID" value="NZ_JAPWIJ010000011.1"/>
</dbReference>
<proteinExistence type="predicted"/>